<evidence type="ECO:0000259" key="5">
    <source>
        <dbReference type="SMART" id="SM00849"/>
    </source>
</evidence>
<dbReference type="InterPro" id="IPR036866">
    <property type="entry name" value="RibonucZ/Hydroxyglut_hydro"/>
</dbReference>
<evidence type="ECO:0000313" key="6">
    <source>
        <dbReference type="EMBL" id="MTD55290.1"/>
    </source>
</evidence>
<keyword evidence="4" id="KW-0862">Zinc</keyword>
<gene>
    <name evidence="6" type="ORF">GKO32_15070</name>
</gene>
<feature type="domain" description="Metallo-beta-lactamase" evidence="5">
    <location>
        <begin position="55"/>
        <end position="269"/>
    </location>
</feature>
<evidence type="ECO:0000313" key="7">
    <source>
        <dbReference type="Proteomes" id="UP000440096"/>
    </source>
</evidence>
<evidence type="ECO:0000256" key="2">
    <source>
        <dbReference type="ARBA" id="ARBA00022723"/>
    </source>
</evidence>
<dbReference type="InterPro" id="IPR001279">
    <property type="entry name" value="Metallo-B-lactamas"/>
</dbReference>
<dbReference type="AlphaFoldDB" id="A0A6N7Z4N3"/>
<proteinExistence type="inferred from homology"/>
<accession>A0A6N7Z4N3</accession>
<dbReference type="GO" id="GO:0046872">
    <property type="term" value="F:metal ion binding"/>
    <property type="evidence" value="ECO:0007669"/>
    <property type="project" value="UniProtKB-KW"/>
</dbReference>
<dbReference type="OrthoDB" id="5177904at2"/>
<keyword evidence="7" id="KW-1185">Reference proteome</keyword>
<dbReference type="Gene3D" id="3.60.15.10">
    <property type="entry name" value="Ribonuclease Z/Hydroxyacylglutathione hydrolase-like"/>
    <property type="match status" value="1"/>
</dbReference>
<dbReference type="PANTHER" id="PTHR42978:SF6">
    <property type="entry name" value="QUORUM-QUENCHING LACTONASE YTNP-RELATED"/>
    <property type="match status" value="1"/>
</dbReference>
<dbReference type="InterPro" id="IPR051013">
    <property type="entry name" value="MBL_superfamily_lactonases"/>
</dbReference>
<organism evidence="6 7">
    <name type="scientific">Amycolatopsis pithecellobii</name>
    <dbReference type="NCBI Taxonomy" id="664692"/>
    <lineage>
        <taxon>Bacteria</taxon>
        <taxon>Bacillati</taxon>
        <taxon>Actinomycetota</taxon>
        <taxon>Actinomycetes</taxon>
        <taxon>Pseudonocardiales</taxon>
        <taxon>Pseudonocardiaceae</taxon>
        <taxon>Amycolatopsis</taxon>
    </lineage>
</organism>
<dbReference type="Proteomes" id="UP000440096">
    <property type="component" value="Unassembled WGS sequence"/>
</dbReference>
<sequence>MMLGDVEIIRVVEWQGPFAPAPDLLPEIAGELWKDNEGWLVPDHWQPNSDRAVMAVRTWVLRSGGQTVLIDTGMGDGHERPSTPEFDLWRGDLLGGLARVGVSPQDVDVVVNTHIHVDHVGGNTVDAGGEWVPAFPHAEYLIPAADDAHFGPGNAAGDGLQSDDRLIYADSIAPIHRAGQAVLWDGRHRIDEHLVLESAPGHTPGSSVLRLASGNDRAVFVGDVLHSPMQILHPDCSSSTCLAPEQAARTRQRILHQAADERELLVPAHFGGTGAVEIRRDNGGFIPGEWA</sequence>
<reference evidence="6 7" key="1">
    <citation type="submission" date="2019-11" db="EMBL/GenBank/DDBJ databases">
        <title>Draft genome of Amycolatopsis RM579.</title>
        <authorList>
            <person name="Duangmal K."/>
            <person name="Mingma R."/>
        </authorList>
    </citation>
    <scope>NUCLEOTIDE SEQUENCE [LARGE SCALE GENOMIC DNA]</scope>
    <source>
        <strain evidence="6 7">RM579</strain>
    </source>
</reference>
<dbReference type="CDD" id="cd16277">
    <property type="entry name" value="metallo-hydrolase-like_MBL-fold"/>
    <property type="match status" value="1"/>
</dbReference>
<comment type="caution">
    <text evidence="6">The sequence shown here is derived from an EMBL/GenBank/DDBJ whole genome shotgun (WGS) entry which is preliminary data.</text>
</comment>
<name>A0A6N7Z4N3_9PSEU</name>
<keyword evidence="3 6" id="KW-0378">Hydrolase</keyword>
<dbReference type="GO" id="GO:0016787">
    <property type="term" value="F:hydrolase activity"/>
    <property type="evidence" value="ECO:0007669"/>
    <property type="project" value="UniProtKB-KW"/>
</dbReference>
<dbReference type="EMBL" id="WMBA01000019">
    <property type="protein sequence ID" value="MTD55290.1"/>
    <property type="molecule type" value="Genomic_DNA"/>
</dbReference>
<protein>
    <submittedName>
        <fullName evidence="6">MBL fold metallo-hydrolase</fullName>
    </submittedName>
</protein>
<dbReference type="SMART" id="SM00849">
    <property type="entry name" value="Lactamase_B"/>
    <property type="match status" value="1"/>
</dbReference>
<keyword evidence="2" id="KW-0479">Metal-binding</keyword>
<evidence type="ECO:0000256" key="3">
    <source>
        <dbReference type="ARBA" id="ARBA00022801"/>
    </source>
</evidence>
<dbReference type="Pfam" id="PF00753">
    <property type="entry name" value="Lactamase_B"/>
    <property type="match status" value="1"/>
</dbReference>
<evidence type="ECO:0000256" key="1">
    <source>
        <dbReference type="ARBA" id="ARBA00007749"/>
    </source>
</evidence>
<dbReference type="SUPFAM" id="SSF56281">
    <property type="entry name" value="Metallo-hydrolase/oxidoreductase"/>
    <property type="match status" value="1"/>
</dbReference>
<dbReference type="PANTHER" id="PTHR42978">
    <property type="entry name" value="QUORUM-QUENCHING LACTONASE YTNP-RELATED-RELATED"/>
    <property type="match status" value="1"/>
</dbReference>
<evidence type="ECO:0000256" key="4">
    <source>
        <dbReference type="ARBA" id="ARBA00022833"/>
    </source>
</evidence>
<comment type="similarity">
    <text evidence="1">Belongs to the metallo-beta-lactamase superfamily.</text>
</comment>